<evidence type="ECO:0000313" key="2">
    <source>
        <dbReference type="Proteomes" id="UP000748752"/>
    </source>
</evidence>
<keyword evidence="2" id="KW-1185">Reference proteome</keyword>
<dbReference type="RefSeq" id="WP_200236277.1">
    <property type="nucleotide sequence ID" value="NZ_NRRV01000018.1"/>
</dbReference>
<protein>
    <recommendedName>
        <fullName evidence="3">Toxin-antitoxin system HicB family antitoxin</fullName>
    </recommendedName>
</protein>
<evidence type="ECO:0000313" key="1">
    <source>
        <dbReference type="EMBL" id="MBK1630913.1"/>
    </source>
</evidence>
<proteinExistence type="predicted"/>
<reference evidence="1 2" key="1">
    <citation type="journal article" date="2020" name="Microorganisms">
        <title>Osmotic Adaptation and Compatible Solute Biosynthesis of Phototrophic Bacteria as Revealed from Genome Analyses.</title>
        <authorList>
            <person name="Imhoff J.F."/>
            <person name="Rahn T."/>
            <person name="Kunzel S."/>
            <person name="Keller A."/>
            <person name="Neulinger S.C."/>
        </authorList>
    </citation>
    <scope>NUCLEOTIDE SEQUENCE [LARGE SCALE GENOMIC DNA]</scope>
    <source>
        <strain evidence="1 2">DSM 6210</strain>
    </source>
</reference>
<sequence>MSKSNYPLKAPESILATARRAAARDGVSLNQFINTALAEKVAALEAEEVFTKRSARADKARFLEALRRIGPEPPRPGDELPTD</sequence>
<evidence type="ECO:0008006" key="3">
    <source>
        <dbReference type="Google" id="ProtNLM"/>
    </source>
</evidence>
<comment type="caution">
    <text evidence="1">The sequence shown here is derived from an EMBL/GenBank/DDBJ whole genome shotgun (WGS) entry which is preliminary data.</text>
</comment>
<dbReference type="InterPro" id="IPR010985">
    <property type="entry name" value="Ribbon_hlx_hlx"/>
</dbReference>
<dbReference type="SUPFAM" id="SSF47598">
    <property type="entry name" value="Ribbon-helix-helix"/>
    <property type="match status" value="1"/>
</dbReference>
<gene>
    <name evidence="1" type="ORF">CKO31_09195</name>
</gene>
<organism evidence="1 2">
    <name type="scientific">Thiohalocapsa halophila</name>
    <dbReference type="NCBI Taxonomy" id="69359"/>
    <lineage>
        <taxon>Bacteria</taxon>
        <taxon>Pseudomonadati</taxon>
        <taxon>Pseudomonadota</taxon>
        <taxon>Gammaproteobacteria</taxon>
        <taxon>Chromatiales</taxon>
        <taxon>Chromatiaceae</taxon>
        <taxon>Thiohalocapsa</taxon>
    </lineage>
</organism>
<name>A0ABS1CGS9_9GAMM</name>
<accession>A0ABS1CGS9</accession>
<dbReference type="Proteomes" id="UP000748752">
    <property type="component" value="Unassembled WGS sequence"/>
</dbReference>
<dbReference type="EMBL" id="NRRV01000018">
    <property type="protein sequence ID" value="MBK1630913.1"/>
    <property type="molecule type" value="Genomic_DNA"/>
</dbReference>